<dbReference type="EMBL" id="CAJOAX010009849">
    <property type="protein sequence ID" value="CAF4064270.1"/>
    <property type="molecule type" value="Genomic_DNA"/>
</dbReference>
<dbReference type="PANTHER" id="PTHR45657:SF1">
    <property type="entry name" value="CRAL-TRIO DOMAIN-CONTAINING PROTEIN YKL091C-RELATED"/>
    <property type="match status" value="1"/>
</dbReference>
<dbReference type="Gene3D" id="3.40.525.10">
    <property type="entry name" value="CRAL-TRIO lipid binding domain"/>
    <property type="match status" value="2"/>
</dbReference>
<dbReference type="InterPro" id="IPR051026">
    <property type="entry name" value="PI/PC_transfer"/>
</dbReference>
<dbReference type="InterPro" id="IPR001251">
    <property type="entry name" value="CRAL-TRIO_dom"/>
</dbReference>
<dbReference type="InterPro" id="IPR036273">
    <property type="entry name" value="CRAL/TRIO_N_dom_sf"/>
</dbReference>
<dbReference type="InterPro" id="IPR011074">
    <property type="entry name" value="CRAL/TRIO_N_dom"/>
</dbReference>
<sequence length="204" mass="23875">MAITSPLFDINQLNIEQQKKFDTVYNELKSKHISYLQYKLNLPLQHKFDREQEENEWRYELHRFLRARKWNVAHTIKCLREMIQWRIDNNVDSILEDAPTLSRMDLLRKVLPGAPHGYTKAHRPLYIKKSGLIRVMKHWFDPVTKAKIVVIKKGSGTSTLLLQHIDSDQLPHEYGGSCNSCSTAPNCIPVYDWGKDTADDEQEE</sequence>
<evidence type="ECO:0000313" key="2">
    <source>
        <dbReference type="EMBL" id="CAF1231280.1"/>
    </source>
</evidence>
<evidence type="ECO:0000313" key="4">
    <source>
        <dbReference type="Proteomes" id="UP000663882"/>
    </source>
</evidence>
<dbReference type="EMBL" id="CAJNOO010002056">
    <property type="protein sequence ID" value="CAF1231280.1"/>
    <property type="molecule type" value="Genomic_DNA"/>
</dbReference>
<organism evidence="2 4">
    <name type="scientific">Rotaria sordida</name>
    <dbReference type="NCBI Taxonomy" id="392033"/>
    <lineage>
        <taxon>Eukaryota</taxon>
        <taxon>Metazoa</taxon>
        <taxon>Spiralia</taxon>
        <taxon>Gnathifera</taxon>
        <taxon>Rotifera</taxon>
        <taxon>Eurotatoria</taxon>
        <taxon>Bdelloidea</taxon>
        <taxon>Philodinida</taxon>
        <taxon>Philodinidae</taxon>
        <taxon>Rotaria</taxon>
    </lineage>
</organism>
<comment type="caution">
    <text evidence="2">The sequence shown here is derived from an EMBL/GenBank/DDBJ whole genome shotgun (WGS) entry which is preliminary data.</text>
</comment>
<dbReference type="PANTHER" id="PTHR45657">
    <property type="entry name" value="CRAL-TRIO DOMAIN-CONTAINING PROTEIN YKL091C-RELATED"/>
    <property type="match status" value="1"/>
</dbReference>
<name>A0A814YLT1_9BILA</name>
<dbReference type="InterPro" id="IPR036865">
    <property type="entry name" value="CRAL-TRIO_dom_sf"/>
</dbReference>
<dbReference type="SUPFAM" id="SSF46938">
    <property type="entry name" value="CRAL/TRIO N-terminal domain"/>
    <property type="match status" value="1"/>
</dbReference>
<accession>A0A814YLT1</accession>
<dbReference type="SUPFAM" id="SSF52087">
    <property type="entry name" value="CRAL/TRIO domain"/>
    <property type="match status" value="1"/>
</dbReference>
<dbReference type="Proteomes" id="UP000663882">
    <property type="component" value="Unassembled WGS sequence"/>
</dbReference>
<proteinExistence type="predicted"/>
<feature type="domain" description="CRAL-TRIO" evidence="1">
    <location>
        <begin position="106"/>
        <end position="182"/>
    </location>
</feature>
<dbReference type="OrthoDB" id="1434354at2759"/>
<dbReference type="Pfam" id="PF03765">
    <property type="entry name" value="CRAL_TRIO_N"/>
    <property type="match status" value="1"/>
</dbReference>
<evidence type="ECO:0000313" key="3">
    <source>
        <dbReference type="EMBL" id="CAF4064270.1"/>
    </source>
</evidence>
<evidence type="ECO:0000259" key="1">
    <source>
        <dbReference type="PROSITE" id="PS50191"/>
    </source>
</evidence>
<dbReference type="Proteomes" id="UP000663823">
    <property type="component" value="Unassembled WGS sequence"/>
</dbReference>
<reference evidence="2" key="1">
    <citation type="submission" date="2021-02" db="EMBL/GenBank/DDBJ databases">
        <authorList>
            <person name="Nowell W R."/>
        </authorList>
    </citation>
    <scope>NUCLEOTIDE SEQUENCE</scope>
</reference>
<gene>
    <name evidence="3" type="ORF">OTI717_LOCUS32303</name>
    <name evidence="2" type="ORF">RFH988_LOCUS26180</name>
</gene>
<dbReference type="PROSITE" id="PS50191">
    <property type="entry name" value="CRAL_TRIO"/>
    <property type="match status" value="1"/>
</dbReference>
<dbReference type="AlphaFoldDB" id="A0A814YLT1"/>
<dbReference type="Pfam" id="PF00650">
    <property type="entry name" value="CRAL_TRIO"/>
    <property type="match status" value="1"/>
</dbReference>
<protein>
    <recommendedName>
        <fullName evidence="1">CRAL-TRIO domain-containing protein</fullName>
    </recommendedName>
</protein>